<protein>
    <submittedName>
        <fullName evidence="2">Tellurite resistance methyltransferase TehB</fullName>
    </submittedName>
</protein>
<dbReference type="Gene3D" id="3.40.50.150">
    <property type="entry name" value="Vaccinia Virus protein VP39"/>
    <property type="match status" value="1"/>
</dbReference>
<dbReference type="Pfam" id="PF03848">
    <property type="entry name" value="TehB"/>
    <property type="match status" value="1"/>
</dbReference>
<gene>
    <name evidence="2" type="ORF">ERHA53_34240</name>
</gene>
<keyword evidence="2" id="KW-0808">Transferase</keyword>
<dbReference type="Proteomes" id="UP000677515">
    <property type="component" value="Chromosome"/>
</dbReference>
<dbReference type="GO" id="GO:0032259">
    <property type="term" value="P:methylation"/>
    <property type="evidence" value="ECO:0007669"/>
    <property type="project" value="UniProtKB-KW"/>
</dbReference>
<dbReference type="RefSeq" id="WP_133845891.1">
    <property type="nucleotide sequence ID" value="NZ_AP024329.1"/>
</dbReference>
<dbReference type="InterPro" id="IPR029063">
    <property type="entry name" value="SAM-dependent_MTases_sf"/>
</dbReference>
<dbReference type="NCBIfam" id="NF008405">
    <property type="entry name" value="PRK11207.1"/>
    <property type="match status" value="1"/>
</dbReference>
<dbReference type="PANTHER" id="PTHR43861">
    <property type="entry name" value="TRANS-ACONITATE 2-METHYLTRANSFERASE-RELATED"/>
    <property type="match status" value="1"/>
</dbReference>
<dbReference type="GO" id="GO:0008168">
    <property type="term" value="F:methyltransferase activity"/>
    <property type="evidence" value="ECO:0007669"/>
    <property type="project" value="UniProtKB-KW"/>
</dbReference>
<evidence type="ECO:0000313" key="3">
    <source>
        <dbReference type="Proteomes" id="UP000677515"/>
    </source>
</evidence>
<evidence type="ECO:0000313" key="2">
    <source>
        <dbReference type="EMBL" id="BCQ36081.1"/>
    </source>
</evidence>
<accession>A0ABM7N3M2</accession>
<sequence>MRLSSRRVALFLVSHRHDPLENDELIIMTQHLERDFSKQYGLTAPHSEVVEASRYFDGGKALDVGCGSGRNTLYLNSKGFDVTAWDKNPASLARLDQIISAENLSGIHTAEQDLNQLRFNGAYDLVLSTVVMMFLQPETIPQLIADMQASTVRDGYNLIVAAMDTTDYPCNQGFPFAFKSGELSHYYRNWHIVKYNEDVGQLHRIDENGQRISLRFATLLAQKSMVKV</sequence>
<dbReference type="SUPFAM" id="SSF53335">
    <property type="entry name" value="S-adenosyl-L-methionine-dependent methyltransferases"/>
    <property type="match status" value="1"/>
</dbReference>
<organism evidence="2 3">
    <name type="scientific">Erwinia rhapontici</name>
    <name type="common">Pectobacterium rhapontici</name>
    <dbReference type="NCBI Taxonomy" id="55212"/>
    <lineage>
        <taxon>Bacteria</taxon>
        <taxon>Pseudomonadati</taxon>
        <taxon>Pseudomonadota</taxon>
        <taxon>Gammaproteobacteria</taxon>
        <taxon>Enterobacterales</taxon>
        <taxon>Erwiniaceae</taxon>
        <taxon>Erwinia</taxon>
    </lineage>
</organism>
<reference evidence="2 3" key="1">
    <citation type="submission" date="2021-01" db="EMBL/GenBank/DDBJ databases">
        <title>Complete genome sequence of Erwinia rhapontici MAFF 311153.</title>
        <authorList>
            <person name="Morohoshi T."/>
            <person name="Someya N."/>
        </authorList>
    </citation>
    <scope>NUCLEOTIDE SEQUENCE [LARGE SCALE GENOMIC DNA]</scope>
    <source>
        <strain evidence="2 3">MAFF 311153</strain>
    </source>
</reference>
<dbReference type="InterPro" id="IPR015985">
    <property type="entry name" value="TehB-like_dom"/>
</dbReference>
<dbReference type="NCBIfam" id="TIGR00477">
    <property type="entry name" value="tehB"/>
    <property type="match status" value="1"/>
</dbReference>
<dbReference type="InterPro" id="IPR004537">
    <property type="entry name" value="Tellurite-R_MeTrfase_TehB"/>
</dbReference>
<keyword evidence="2" id="KW-0489">Methyltransferase</keyword>
<dbReference type="EMBL" id="AP024329">
    <property type="protein sequence ID" value="BCQ36081.1"/>
    <property type="molecule type" value="Genomic_DNA"/>
</dbReference>
<keyword evidence="3" id="KW-1185">Reference proteome</keyword>
<name>A0ABM7N3M2_ERWRD</name>
<proteinExistence type="predicted"/>
<evidence type="ECO:0000259" key="1">
    <source>
        <dbReference type="Pfam" id="PF03848"/>
    </source>
</evidence>
<dbReference type="CDD" id="cd02440">
    <property type="entry name" value="AdoMet_MTases"/>
    <property type="match status" value="1"/>
</dbReference>
<feature type="domain" description="Tellurite resistance methyltransferase TehB-like" evidence="1">
    <location>
        <begin position="34"/>
        <end position="220"/>
    </location>
</feature>